<dbReference type="Gene3D" id="3.30.40.10">
    <property type="entry name" value="Zinc/RING finger domain, C3HC4 (zinc finger)"/>
    <property type="match status" value="1"/>
</dbReference>
<dbReference type="AlphaFoldDB" id="A0A161ZGE6"/>
<dbReference type="SMART" id="SM00249">
    <property type="entry name" value="PHD"/>
    <property type="match status" value="2"/>
</dbReference>
<dbReference type="PANTHER" id="PTHR32410">
    <property type="entry name" value="CYSTEINE/HISTIDINE-RICH C1 DOMAIN FAMILY PROTEIN"/>
    <property type="match status" value="1"/>
</dbReference>
<feature type="domain" description="Phorbol-ester/DAG-type" evidence="5">
    <location>
        <begin position="1"/>
        <end position="44"/>
    </location>
</feature>
<proteinExistence type="predicted"/>
<dbReference type="InterPro" id="IPR046349">
    <property type="entry name" value="C1-like_sf"/>
</dbReference>
<dbReference type="SUPFAM" id="SSF57889">
    <property type="entry name" value="Cysteine-rich domain"/>
    <property type="match status" value="4"/>
</dbReference>
<dbReference type="OMA" id="CHECKNS"/>
<keyword evidence="3" id="KW-0863">Zinc-finger</keyword>
<accession>A0A161ZGE6</accession>
<dbReference type="InterPro" id="IPR013083">
    <property type="entry name" value="Znf_RING/FYVE/PHD"/>
</dbReference>
<dbReference type="Gramene" id="KZN07796">
    <property type="protein sequence ID" value="KZN07796"/>
    <property type="gene ID" value="DCAR_008633"/>
</dbReference>
<reference evidence="6" key="1">
    <citation type="journal article" date="2016" name="Nat. Genet.">
        <title>A high-quality carrot genome assembly provides new insights into carotenoid accumulation and asterid genome evolution.</title>
        <authorList>
            <person name="Iorizzo M."/>
            <person name="Ellison S."/>
            <person name="Senalik D."/>
            <person name="Zeng P."/>
            <person name="Satapoomin P."/>
            <person name="Huang J."/>
            <person name="Bowman M."/>
            <person name="Iovene M."/>
            <person name="Sanseverino W."/>
            <person name="Cavagnaro P."/>
            <person name="Yildiz M."/>
            <person name="Macko-Podgorni A."/>
            <person name="Moranska E."/>
            <person name="Grzebelus E."/>
            <person name="Grzebelus D."/>
            <person name="Ashrafi H."/>
            <person name="Zheng Z."/>
            <person name="Cheng S."/>
            <person name="Spooner D."/>
            <person name="Van Deynze A."/>
            <person name="Simon P."/>
        </authorList>
    </citation>
    <scope>NUCLEOTIDE SEQUENCE [LARGE SCALE GENOMIC DNA]</scope>
    <source>
        <tissue evidence="6">Leaf</tissue>
    </source>
</reference>
<keyword evidence="4" id="KW-0862">Zinc</keyword>
<protein>
    <recommendedName>
        <fullName evidence="5">Phorbol-ester/DAG-type domain-containing protein</fullName>
    </recommendedName>
</protein>
<evidence type="ECO:0000256" key="1">
    <source>
        <dbReference type="ARBA" id="ARBA00022723"/>
    </source>
</evidence>
<keyword evidence="2" id="KW-0677">Repeat</keyword>
<dbReference type="EMBL" id="LNRQ01000002">
    <property type="protein sequence ID" value="KZN07796.1"/>
    <property type="molecule type" value="Genomic_DNA"/>
</dbReference>
<dbReference type="InterPro" id="IPR004146">
    <property type="entry name" value="DC1"/>
</dbReference>
<evidence type="ECO:0000256" key="4">
    <source>
        <dbReference type="ARBA" id="ARBA00022833"/>
    </source>
</evidence>
<dbReference type="PROSITE" id="PS50081">
    <property type="entry name" value="ZF_DAG_PE_2"/>
    <property type="match status" value="1"/>
</dbReference>
<dbReference type="InterPro" id="IPR001965">
    <property type="entry name" value="Znf_PHD"/>
</dbReference>
<name>A0A161ZGE6_DAUCS</name>
<dbReference type="InterPro" id="IPR053192">
    <property type="entry name" value="Vacuole_Formation_Reg"/>
</dbReference>
<evidence type="ECO:0000256" key="3">
    <source>
        <dbReference type="ARBA" id="ARBA00022771"/>
    </source>
</evidence>
<gene>
    <name evidence="6" type="ORF">DCAR_008633</name>
</gene>
<sequence>MHRNFIRYCVLCKEVIWKRCWSYYCQKCTLFVHLKCSTSTVSLVEETEGNDIGDNEAADLVQFPLPDEESLLDLIITQCSKFLDETHGEGDNSSEPHIIEEHWSHWNHPLQLHQFTVDVDDDDNDDRRVLICDGCVQPISIRRPNYYACIECGFFLHSFCANKMPDELPVGASPLHPHHSLSLWQQYKFYSFVTCGICQYPTNGFYYQCQICDMRFDIRCVFLPTRIRHKSHKDHSLVQTQPLDKKCDASGINFDGMRYACETCSRFQISLVCAFYPSRMEHRYEEDHSLILRHPPFFYEGVFYCQICEEQVNNQEWLYNCEKCDQSFHAECVRWYESIKLGRRIKHSSGDQEHTLTLVIKKTLRKKSPPYLCGICGKGYRLLCFLECQGCGYLACVVCIRRVHGTGK</sequence>
<organism evidence="6">
    <name type="scientific">Daucus carota subsp. sativus</name>
    <name type="common">Carrot</name>
    <dbReference type="NCBI Taxonomy" id="79200"/>
    <lineage>
        <taxon>Eukaryota</taxon>
        <taxon>Viridiplantae</taxon>
        <taxon>Streptophyta</taxon>
        <taxon>Embryophyta</taxon>
        <taxon>Tracheophyta</taxon>
        <taxon>Spermatophyta</taxon>
        <taxon>Magnoliopsida</taxon>
        <taxon>eudicotyledons</taxon>
        <taxon>Gunneridae</taxon>
        <taxon>Pentapetalae</taxon>
        <taxon>asterids</taxon>
        <taxon>campanulids</taxon>
        <taxon>Apiales</taxon>
        <taxon>Apiaceae</taxon>
        <taxon>Apioideae</taxon>
        <taxon>Scandiceae</taxon>
        <taxon>Daucinae</taxon>
        <taxon>Daucus</taxon>
        <taxon>Daucus sect. Daucus</taxon>
    </lineage>
</organism>
<evidence type="ECO:0000313" key="6">
    <source>
        <dbReference type="EMBL" id="KZN07796.1"/>
    </source>
</evidence>
<dbReference type="GO" id="GO:0008270">
    <property type="term" value="F:zinc ion binding"/>
    <property type="evidence" value="ECO:0007669"/>
    <property type="project" value="UniProtKB-KW"/>
</dbReference>
<comment type="caution">
    <text evidence="6">The sequence shown here is derived from an EMBL/GenBank/DDBJ whole genome shotgun (WGS) entry which is preliminary data.</text>
</comment>
<dbReference type="PANTHER" id="PTHR32410:SF216">
    <property type="entry name" value="PHORBOL-ESTER_DAG-TYPE DOMAIN-CONTAINING PROTEIN"/>
    <property type="match status" value="1"/>
</dbReference>
<dbReference type="InterPro" id="IPR002219">
    <property type="entry name" value="PKC_DAG/PE"/>
</dbReference>
<evidence type="ECO:0000256" key="2">
    <source>
        <dbReference type="ARBA" id="ARBA00022737"/>
    </source>
</evidence>
<evidence type="ECO:0000259" key="5">
    <source>
        <dbReference type="PROSITE" id="PS50081"/>
    </source>
</evidence>
<dbReference type="Pfam" id="PF03107">
    <property type="entry name" value="C1_2"/>
    <property type="match status" value="3"/>
</dbReference>
<keyword evidence="1" id="KW-0479">Metal-binding</keyword>